<keyword evidence="1" id="KW-1133">Transmembrane helix</keyword>
<keyword evidence="1" id="KW-0812">Transmembrane</keyword>
<dbReference type="Proteomes" id="UP001519328">
    <property type="component" value="Unassembled WGS sequence"/>
</dbReference>
<feature type="transmembrane region" description="Helical" evidence="1">
    <location>
        <begin position="40"/>
        <end position="66"/>
    </location>
</feature>
<keyword evidence="3" id="KW-1185">Reference proteome</keyword>
<evidence type="ECO:0000313" key="3">
    <source>
        <dbReference type="Proteomes" id="UP001519328"/>
    </source>
</evidence>
<feature type="transmembrane region" description="Helical" evidence="1">
    <location>
        <begin position="394"/>
        <end position="413"/>
    </location>
</feature>
<proteinExistence type="predicted"/>
<evidence type="ECO:0000313" key="2">
    <source>
        <dbReference type="EMBL" id="MBP1947168.1"/>
    </source>
</evidence>
<feature type="transmembrane region" description="Helical" evidence="1">
    <location>
        <begin position="368"/>
        <end position="388"/>
    </location>
</feature>
<name>A0ABS4H8E4_9BACI</name>
<feature type="transmembrane region" description="Helical" evidence="1">
    <location>
        <begin position="296"/>
        <end position="319"/>
    </location>
</feature>
<feature type="transmembrane region" description="Helical" evidence="1">
    <location>
        <begin position="189"/>
        <end position="209"/>
    </location>
</feature>
<accession>A0ABS4H8E4</accession>
<sequence>MILKQLDGGSMMITRKTDFRAYWLIRRGRFAKKKKVYKQVAAIVIDLTTAIYVAALVGYIGVSLFLTGNIIEELAPFFAFVEENASKGYLLLLSVLPIRYIVRSFQHPGLLFSTSEYQLGLLPFSREKIWAFILVEKLIKLLLLYSSIAALLILVTPISSSMIISYLTLFAVYDLVMVVPQWKLFQQRFWIKAGWLLLFILSNLIAVILETKLIGLLQLILIILAHIYMLPRLFKGINWERVTEISDYYIWNMLVVSKVSQTKFKKKKTYSILQNSSRRKRSFATKFSIYHRLWELYLVKNFGVIAQVIGAILLMLVALQFFEEWIFYIGMAVAIHVYTALCANLFHNRFHADIVEVLPWDLSMYKRTYFNWMAIGGGLLFLPIFSYFIRHWDIWAPFQLVFVISVFLYAYHVNMDKTIIVLAKKAGSLQLREGLSFVFIILVAISHMLPVISLTAIGIVWALYFQNGLKSVI</sequence>
<feature type="transmembrane region" description="Helical" evidence="1">
    <location>
        <begin position="325"/>
        <end position="347"/>
    </location>
</feature>
<evidence type="ECO:0008006" key="4">
    <source>
        <dbReference type="Google" id="ProtNLM"/>
    </source>
</evidence>
<reference evidence="2 3" key="1">
    <citation type="submission" date="2021-03" db="EMBL/GenBank/DDBJ databases">
        <title>Genomic Encyclopedia of Type Strains, Phase IV (KMG-IV): sequencing the most valuable type-strain genomes for metagenomic binning, comparative biology and taxonomic classification.</title>
        <authorList>
            <person name="Goeker M."/>
        </authorList>
    </citation>
    <scope>NUCLEOTIDE SEQUENCE [LARGE SCALE GENOMIC DNA]</scope>
    <source>
        <strain evidence="2 3">DSM 21085</strain>
    </source>
</reference>
<protein>
    <recommendedName>
        <fullName evidence="4">ABC transporter permease</fullName>
    </recommendedName>
</protein>
<comment type="caution">
    <text evidence="2">The sequence shown here is derived from an EMBL/GenBank/DDBJ whole genome shotgun (WGS) entry which is preliminary data.</text>
</comment>
<feature type="transmembrane region" description="Helical" evidence="1">
    <location>
        <begin position="434"/>
        <end position="464"/>
    </location>
</feature>
<evidence type="ECO:0000256" key="1">
    <source>
        <dbReference type="SAM" id="Phobius"/>
    </source>
</evidence>
<gene>
    <name evidence="2" type="ORF">J2Z82_000091</name>
</gene>
<keyword evidence="1" id="KW-0472">Membrane</keyword>
<dbReference type="EMBL" id="JAGGKK010000001">
    <property type="protein sequence ID" value="MBP1947168.1"/>
    <property type="molecule type" value="Genomic_DNA"/>
</dbReference>
<feature type="transmembrane region" description="Helical" evidence="1">
    <location>
        <begin position="215"/>
        <end position="234"/>
    </location>
</feature>
<organism evidence="2 3">
    <name type="scientific">Virgibacillus litoralis</name>
    <dbReference type="NCBI Taxonomy" id="578221"/>
    <lineage>
        <taxon>Bacteria</taxon>
        <taxon>Bacillati</taxon>
        <taxon>Bacillota</taxon>
        <taxon>Bacilli</taxon>
        <taxon>Bacillales</taxon>
        <taxon>Bacillaceae</taxon>
        <taxon>Virgibacillus</taxon>
    </lineage>
</organism>